<keyword evidence="2" id="KW-1185">Reference proteome</keyword>
<evidence type="ECO:0000313" key="1">
    <source>
        <dbReference type="EMBL" id="EPE31498.1"/>
    </source>
</evidence>
<organism evidence="1 2">
    <name type="scientific">Glarea lozoyensis (strain ATCC 20868 / MF5171)</name>
    <dbReference type="NCBI Taxonomy" id="1116229"/>
    <lineage>
        <taxon>Eukaryota</taxon>
        <taxon>Fungi</taxon>
        <taxon>Dikarya</taxon>
        <taxon>Ascomycota</taxon>
        <taxon>Pezizomycotina</taxon>
        <taxon>Leotiomycetes</taxon>
        <taxon>Helotiales</taxon>
        <taxon>Helotiaceae</taxon>
        <taxon>Glarea</taxon>
    </lineage>
</organism>
<accession>S3DYR6</accession>
<dbReference type="AlphaFoldDB" id="S3DYR6"/>
<dbReference type="Proteomes" id="UP000016922">
    <property type="component" value="Unassembled WGS sequence"/>
</dbReference>
<protein>
    <submittedName>
        <fullName evidence="1">Uncharacterized protein</fullName>
    </submittedName>
</protein>
<name>S3DYR6_GLAL2</name>
<evidence type="ECO:0000313" key="2">
    <source>
        <dbReference type="Proteomes" id="UP000016922"/>
    </source>
</evidence>
<dbReference type="GeneID" id="19471295"/>
<sequence>MEKEDDAAAKPASKSWRRILQIRNHQNNSPGLQGLSQNTIWSRSKIERENNAKENRDVCETKHISELRFQIKEEAKVGRNKDLGSEPQLKVWLPAIRLRRNSLSSTVFSAAHDMSMIPSSTNWQEYIRLNLILNKAIQRFVAMRRIQGIKRPVMNNRTTFINKNLLDLGTSRIEDANCRWGAWTCVDDMHGIKVEYKEKEWAEDLLYQDSKYGWFVPRRPSSLRWSWTIEVEELRIQVSEATKSSNSDDGPLSHDWGCNQSWILD</sequence>
<dbReference type="EMBL" id="KE145361">
    <property type="protein sequence ID" value="EPE31498.1"/>
    <property type="molecule type" value="Genomic_DNA"/>
</dbReference>
<dbReference type="KEGG" id="glz:GLAREA_12254"/>
<proteinExistence type="predicted"/>
<dbReference type="RefSeq" id="XP_008081227.1">
    <property type="nucleotide sequence ID" value="XM_008083036.1"/>
</dbReference>
<reference evidence="1 2" key="1">
    <citation type="journal article" date="2013" name="BMC Genomics">
        <title>Genomics-driven discovery of the pneumocandin biosynthetic gene cluster in the fungus Glarea lozoyensis.</title>
        <authorList>
            <person name="Chen L."/>
            <person name="Yue Q."/>
            <person name="Zhang X."/>
            <person name="Xiang M."/>
            <person name="Wang C."/>
            <person name="Li S."/>
            <person name="Che Y."/>
            <person name="Ortiz-Lopez F.J."/>
            <person name="Bills G.F."/>
            <person name="Liu X."/>
            <person name="An Z."/>
        </authorList>
    </citation>
    <scope>NUCLEOTIDE SEQUENCE [LARGE SCALE GENOMIC DNA]</scope>
    <source>
        <strain evidence="2">ATCC 20868 / MF5171</strain>
    </source>
</reference>
<gene>
    <name evidence="1" type="ORF">GLAREA_12254</name>
</gene>
<dbReference type="HOGENOM" id="CLU_1049915_0_0_1"/>